<dbReference type="InterPro" id="IPR036047">
    <property type="entry name" value="F-box-like_dom_sf"/>
</dbReference>
<evidence type="ECO:0000313" key="3">
    <source>
        <dbReference type="Proteomes" id="UP000481861"/>
    </source>
</evidence>
<sequence length="355" mass="41034">MRLTARQWASLRYKRRRAARKLLDQQRKMHQDPVLEDNTLPPMHQLELPFRLERPAFEDCNSDRPAKIHQNELTLRLKNNPSSKLQLPEENLDKKRSTDKKASNPPGPPAQFHDLSTELHVEIIRHLPYTGALQLSMTNHYFQTLVKNEYSMPGMRVRAIEDVVDAAIALNKKYEGVQAEYSADTGRGLGYPPGARYRACYRCLKVKHRSYFGGIPHHRHRSRAVGVDFALLGGSRKKKNHIHSTKFVDLCLECDAPNFDPRQWQRKEAGTLRSGRRIRICPACGCVVSQWSLDERNTVWCPCLKPTDDQKHRMFSHECRVTNENCAEAGVSHYTELPVYFWGFVSDAEWEELAF</sequence>
<evidence type="ECO:0000313" key="2">
    <source>
        <dbReference type="EMBL" id="KAF2876995.1"/>
    </source>
</evidence>
<organism evidence="2 3">
    <name type="scientific">Massariosphaeria phaeospora</name>
    <dbReference type="NCBI Taxonomy" id="100035"/>
    <lineage>
        <taxon>Eukaryota</taxon>
        <taxon>Fungi</taxon>
        <taxon>Dikarya</taxon>
        <taxon>Ascomycota</taxon>
        <taxon>Pezizomycotina</taxon>
        <taxon>Dothideomycetes</taxon>
        <taxon>Pleosporomycetidae</taxon>
        <taxon>Pleosporales</taxon>
        <taxon>Pleosporales incertae sedis</taxon>
        <taxon>Massariosphaeria</taxon>
    </lineage>
</organism>
<keyword evidence="3" id="KW-1185">Reference proteome</keyword>
<name>A0A7C8MI88_9PLEO</name>
<evidence type="ECO:0000256" key="1">
    <source>
        <dbReference type="SAM" id="MobiDB-lite"/>
    </source>
</evidence>
<reference evidence="2 3" key="1">
    <citation type="submission" date="2020-01" db="EMBL/GenBank/DDBJ databases">
        <authorList>
            <consortium name="DOE Joint Genome Institute"/>
            <person name="Haridas S."/>
            <person name="Albert R."/>
            <person name="Binder M."/>
            <person name="Bloem J."/>
            <person name="Labutti K."/>
            <person name="Salamov A."/>
            <person name="Andreopoulos B."/>
            <person name="Baker S.E."/>
            <person name="Barry K."/>
            <person name="Bills G."/>
            <person name="Bluhm B.H."/>
            <person name="Cannon C."/>
            <person name="Castanera R."/>
            <person name="Culley D.E."/>
            <person name="Daum C."/>
            <person name="Ezra D."/>
            <person name="Gonzalez J.B."/>
            <person name="Henrissat B."/>
            <person name="Kuo A."/>
            <person name="Liang C."/>
            <person name="Lipzen A."/>
            <person name="Lutzoni F."/>
            <person name="Magnuson J."/>
            <person name="Mondo S."/>
            <person name="Nolan M."/>
            <person name="Ohm R."/>
            <person name="Pangilinan J."/>
            <person name="Park H.-J.H."/>
            <person name="Ramirez L."/>
            <person name="Alfaro M."/>
            <person name="Sun H."/>
            <person name="Tritt A."/>
            <person name="Yoshinaga Y."/>
            <person name="Zwiers L.-H.L."/>
            <person name="Turgeon B.G."/>
            <person name="Goodwin S.B."/>
            <person name="Spatafora J.W."/>
            <person name="Crous P.W."/>
            <person name="Grigoriev I.V."/>
        </authorList>
    </citation>
    <scope>NUCLEOTIDE SEQUENCE [LARGE SCALE GENOMIC DNA]</scope>
    <source>
        <strain evidence="2 3">CBS 611.86</strain>
    </source>
</reference>
<accession>A0A7C8MI88</accession>
<protein>
    <recommendedName>
        <fullName evidence="4">F-box domain-containing protein</fullName>
    </recommendedName>
</protein>
<evidence type="ECO:0008006" key="4">
    <source>
        <dbReference type="Google" id="ProtNLM"/>
    </source>
</evidence>
<feature type="compositionally biased region" description="Basic and acidic residues" evidence="1">
    <location>
        <begin position="91"/>
        <end position="102"/>
    </location>
</feature>
<feature type="region of interest" description="Disordered" evidence="1">
    <location>
        <begin position="77"/>
        <end position="112"/>
    </location>
</feature>
<dbReference type="Proteomes" id="UP000481861">
    <property type="component" value="Unassembled WGS sequence"/>
</dbReference>
<dbReference type="EMBL" id="JAADJZ010000002">
    <property type="protein sequence ID" value="KAF2876995.1"/>
    <property type="molecule type" value="Genomic_DNA"/>
</dbReference>
<comment type="caution">
    <text evidence="2">The sequence shown here is derived from an EMBL/GenBank/DDBJ whole genome shotgun (WGS) entry which is preliminary data.</text>
</comment>
<proteinExistence type="predicted"/>
<dbReference type="SUPFAM" id="SSF81383">
    <property type="entry name" value="F-box domain"/>
    <property type="match status" value="1"/>
</dbReference>
<gene>
    <name evidence="2" type="ORF">BDV95DRAFT_558239</name>
</gene>
<dbReference type="AlphaFoldDB" id="A0A7C8MI88"/>